<evidence type="ECO:0000256" key="1">
    <source>
        <dbReference type="ARBA" id="ARBA00022723"/>
    </source>
</evidence>
<dbReference type="AlphaFoldDB" id="A0AAD5LP78"/>
<protein>
    <recommendedName>
        <fullName evidence="5">FYVE-type domain-containing protein</fullName>
    </recommendedName>
</protein>
<name>A0AAD5LP78_PYTIN</name>
<dbReference type="SMART" id="SM00064">
    <property type="entry name" value="FYVE"/>
    <property type="match status" value="1"/>
</dbReference>
<sequence length="152" mass="16937">MDARDTPELGSTARVPRVRIKNVTLVRPIENLAGHCSIFSTGSFDMRESSSNMNALIKKMMEGFRDAAVLMDSKRISCQQLASKSSWVPDSLRKSCYVCTRSFGPTRHRHHCRLCGEVVCKKCLVIRNATVAAQPGRSVVSKLKVCMFCPQD</sequence>
<dbReference type="PROSITE" id="PS50178">
    <property type="entry name" value="ZF_FYVE"/>
    <property type="match status" value="1"/>
</dbReference>
<dbReference type="SUPFAM" id="SSF57903">
    <property type="entry name" value="FYVE/PHD zinc finger"/>
    <property type="match status" value="1"/>
</dbReference>
<organism evidence="6 7">
    <name type="scientific">Pythium insidiosum</name>
    <name type="common">Pythiosis disease agent</name>
    <dbReference type="NCBI Taxonomy" id="114742"/>
    <lineage>
        <taxon>Eukaryota</taxon>
        <taxon>Sar</taxon>
        <taxon>Stramenopiles</taxon>
        <taxon>Oomycota</taxon>
        <taxon>Peronosporomycetes</taxon>
        <taxon>Pythiales</taxon>
        <taxon>Pythiaceae</taxon>
        <taxon>Pythium</taxon>
    </lineage>
</organism>
<keyword evidence="7" id="KW-1185">Reference proteome</keyword>
<dbReference type="Pfam" id="PF01363">
    <property type="entry name" value="FYVE"/>
    <property type="match status" value="1"/>
</dbReference>
<accession>A0AAD5LP78</accession>
<dbReference type="InterPro" id="IPR017455">
    <property type="entry name" value="Znf_FYVE-rel"/>
</dbReference>
<keyword evidence="2 4" id="KW-0863">Zinc-finger</keyword>
<dbReference type="InterPro" id="IPR013083">
    <property type="entry name" value="Znf_RING/FYVE/PHD"/>
</dbReference>
<keyword evidence="1" id="KW-0479">Metal-binding</keyword>
<dbReference type="InterPro" id="IPR011011">
    <property type="entry name" value="Znf_FYVE_PHD"/>
</dbReference>
<evidence type="ECO:0000256" key="3">
    <source>
        <dbReference type="ARBA" id="ARBA00022833"/>
    </source>
</evidence>
<dbReference type="InterPro" id="IPR000306">
    <property type="entry name" value="Znf_FYVE"/>
</dbReference>
<gene>
    <name evidence="6" type="ORF">P43SY_010323</name>
</gene>
<reference evidence="6" key="1">
    <citation type="submission" date="2021-12" db="EMBL/GenBank/DDBJ databases">
        <title>Prjna785345.</title>
        <authorList>
            <person name="Rujirawat T."/>
            <person name="Krajaejun T."/>
        </authorList>
    </citation>
    <scope>NUCLEOTIDE SEQUENCE</scope>
    <source>
        <strain evidence="6">Pi057C3</strain>
    </source>
</reference>
<evidence type="ECO:0000313" key="7">
    <source>
        <dbReference type="Proteomes" id="UP001209570"/>
    </source>
</evidence>
<keyword evidence="3" id="KW-0862">Zinc</keyword>
<evidence type="ECO:0000256" key="4">
    <source>
        <dbReference type="PROSITE-ProRule" id="PRU00091"/>
    </source>
</evidence>
<proteinExistence type="predicted"/>
<comment type="caution">
    <text evidence="6">The sequence shown here is derived from an EMBL/GenBank/DDBJ whole genome shotgun (WGS) entry which is preliminary data.</text>
</comment>
<dbReference type="Proteomes" id="UP001209570">
    <property type="component" value="Unassembled WGS sequence"/>
</dbReference>
<dbReference type="Gene3D" id="3.30.40.10">
    <property type="entry name" value="Zinc/RING finger domain, C3HC4 (zinc finger)"/>
    <property type="match status" value="1"/>
</dbReference>
<feature type="domain" description="FYVE-type" evidence="5">
    <location>
        <begin position="90"/>
        <end position="152"/>
    </location>
</feature>
<evidence type="ECO:0000313" key="6">
    <source>
        <dbReference type="EMBL" id="KAJ0389172.1"/>
    </source>
</evidence>
<evidence type="ECO:0000259" key="5">
    <source>
        <dbReference type="PROSITE" id="PS50178"/>
    </source>
</evidence>
<dbReference type="GO" id="GO:0008270">
    <property type="term" value="F:zinc ion binding"/>
    <property type="evidence" value="ECO:0007669"/>
    <property type="project" value="UniProtKB-KW"/>
</dbReference>
<dbReference type="EMBL" id="JAKCXM010004597">
    <property type="protein sequence ID" value="KAJ0389172.1"/>
    <property type="molecule type" value="Genomic_DNA"/>
</dbReference>
<dbReference type="PANTHER" id="PTHR43102">
    <property type="entry name" value="SLR1143 PROTEIN"/>
    <property type="match status" value="1"/>
</dbReference>
<evidence type="ECO:0000256" key="2">
    <source>
        <dbReference type="ARBA" id="ARBA00022771"/>
    </source>
</evidence>
<dbReference type="PANTHER" id="PTHR43102:SF2">
    <property type="entry name" value="GAF DOMAIN-CONTAINING PROTEIN"/>
    <property type="match status" value="1"/>
</dbReference>